<feature type="domain" description="WSC" evidence="2">
    <location>
        <begin position="20"/>
        <end position="117"/>
    </location>
</feature>
<dbReference type="InterPro" id="IPR014756">
    <property type="entry name" value="Ig_E-set"/>
</dbReference>
<feature type="chain" id="PRO_5047168173" evidence="1">
    <location>
        <begin position="21"/>
        <end position="577"/>
    </location>
</feature>
<accession>A0ABR1WNJ9</accession>
<evidence type="ECO:0000259" key="2">
    <source>
        <dbReference type="PROSITE" id="PS51212"/>
    </source>
</evidence>
<dbReference type="InterPro" id="IPR037293">
    <property type="entry name" value="Gal_Oxidase_central_sf"/>
</dbReference>
<reference evidence="3 4" key="1">
    <citation type="submission" date="2023-01" db="EMBL/GenBank/DDBJ databases">
        <title>Analysis of 21 Apiospora genomes using comparative genomics revels a genus with tremendous synthesis potential of carbohydrate active enzymes and secondary metabolites.</title>
        <authorList>
            <person name="Sorensen T."/>
        </authorList>
    </citation>
    <scope>NUCLEOTIDE SEQUENCE [LARGE SCALE GENOMIC DNA]</scope>
    <source>
        <strain evidence="3 4">CBS 114990</strain>
    </source>
</reference>
<dbReference type="SUPFAM" id="SSF50965">
    <property type="entry name" value="Galactose oxidase, central domain"/>
    <property type="match status" value="1"/>
</dbReference>
<sequence length="577" mass="61184">MKYFGFPAVLALALVPTASAQTSSGCYLNPNGYQSGFRESFAVLNSNKLTRDSCRQYCSRFGTNYCAVQNGQYCSCGDTILPGANKQANEQLCNKPCAGGGSGSCGATRYLSVFESLNNRSIGQWSRLIKFPMVPVAVAVLPKSGKLLAWSSGFPNRWTNAGNKMTYTAVYNPADGNVSSYLVQNTQHDMFCPGISIDAEGRIIVTGGSSAAKTSIYDADKNGRLFTIGGTFSGFGTRNGELYDGSTDTWTKLPGCPLQPMVMRQGLYPDAHGWLLGWKDGFVLQAGPSRNMNWYDTKDTGAVQSAGTRAQDGDAMCGVFVMYDAVAGKVFTYGGGQAYTGFAATTSAHILTLGEPGQAVAAEKVGNGAYGRGFGNGVVLPDGTVFVVGGQGGGPMALFTDASATLVPELFDPVRRTFTPLRAHATPRNYHSTVVLMPDATVFSGGGGLCGEGCAANHFDGQFFSPPYLFLADGRTPAPRPEIALLSADTVRAGETYTITMAERGTYTFSMIRTGTSTHAVNTDQRRIPLVAQEGDGINYQVTVPNDYGVALPGYYMVFAISETGVPCTAKFIKVAL</sequence>
<dbReference type="InterPro" id="IPR013783">
    <property type="entry name" value="Ig-like_fold"/>
</dbReference>
<dbReference type="InterPro" id="IPR015202">
    <property type="entry name" value="GO-like_E_set"/>
</dbReference>
<gene>
    <name evidence="3" type="ORF">PG997_006377</name>
</gene>
<dbReference type="Proteomes" id="UP001433268">
    <property type="component" value="Unassembled WGS sequence"/>
</dbReference>
<dbReference type="Pfam" id="PF01822">
    <property type="entry name" value="WSC"/>
    <property type="match status" value="1"/>
</dbReference>
<dbReference type="SUPFAM" id="SSF81296">
    <property type="entry name" value="E set domains"/>
    <property type="match status" value="1"/>
</dbReference>
<dbReference type="Pfam" id="PF09118">
    <property type="entry name" value="GO-like_E_set"/>
    <property type="match status" value="1"/>
</dbReference>
<dbReference type="PANTHER" id="PTHR32208:SF56">
    <property type="entry name" value="GALACTOSE OXIDASE-RELATED"/>
    <property type="match status" value="1"/>
</dbReference>
<dbReference type="Gene3D" id="2.130.10.80">
    <property type="entry name" value="Galactose oxidase/kelch, beta-propeller"/>
    <property type="match status" value="1"/>
</dbReference>
<organism evidence="3 4">
    <name type="scientific">Apiospora hydei</name>
    <dbReference type="NCBI Taxonomy" id="1337664"/>
    <lineage>
        <taxon>Eukaryota</taxon>
        <taxon>Fungi</taxon>
        <taxon>Dikarya</taxon>
        <taxon>Ascomycota</taxon>
        <taxon>Pezizomycotina</taxon>
        <taxon>Sordariomycetes</taxon>
        <taxon>Xylariomycetidae</taxon>
        <taxon>Amphisphaeriales</taxon>
        <taxon>Apiosporaceae</taxon>
        <taxon>Apiospora</taxon>
    </lineage>
</organism>
<dbReference type="PROSITE" id="PS51257">
    <property type="entry name" value="PROKAR_LIPOPROTEIN"/>
    <property type="match status" value="1"/>
</dbReference>
<dbReference type="RefSeq" id="XP_066669615.1">
    <property type="nucleotide sequence ID" value="XM_066810692.1"/>
</dbReference>
<dbReference type="GeneID" id="92043752"/>
<keyword evidence="4" id="KW-1185">Reference proteome</keyword>
<evidence type="ECO:0000313" key="3">
    <source>
        <dbReference type="EMBL" id="KAK8085106.1"/>
    </source>
</evidence>
<proteinExistence type="predicted"/>
<dbReference type="SMART" id="SM00321">
    <property type="entry name" value="WSC"/>
    <property type="match status" value="1"/>
</dbReference>
<dbReference type="InterPro" id="IPR002889">
    <property type="entry name" value="WSC_carb-bd"/>
</dbReference>
<name>A0ABR1WNJ9_9PEZI</name>
<dbReference type="InterPro" id="IPR011043">
    <property type="entry name" value="Gal_Oxase/kelch_b-propeller"/>
</dbReference>
<dbReference type="PROSITE" id="PS51212">
    <property type="entry name" value="WSC"/>
    <property type="match status" value="1"/>
</dbReference>
<evidence type="ECO:0000313" key="4">
    <source>
        <dbReference type="Proteomes" id="UP001433268"/>
    </source>
</evidence>
<dbReference type="CDD" id="cd02851">
    <property type="entry name" value="E_set_GO_C"/>
    <property type="match status" value="1"/>
</dbReference>
<feature type="signal peptide" evidence="1">
    <location>
        <begin position="1"/>
        <end position="20"/>
    </location>
</feature>
<keyword evidence="1" id="KW-0732">Signal</keyword>
<evidence type="ECO:0000256" key="1">
    <source>
        <dbReference type="SAM" id="SignalP"/>
    </source>
</evidence>
<dbReference type="PANTHER" id="PTHR32208">
    <property type="entry name" value="SECRETED PROTEIN-RELATED"/>
    <property type="match status" value="1"/>
</dbReference>
<dbReference type="Gene3D" id="2.60.40.10">
    <property type="entry name" value="Immunoglobulins"/>
    <property type="match status" value="1"/>
</dbReference>
<protein>
    <submittedName>
        <fullName evidence="3">Galactose oxidase protein</fullName>
    </submittedName>
</protein>
<comment type="caution">
    <text evidence="3">The sequence shown here is derived from an EMBL/GenBank/DDBJ whole genome shotgun (WGS) entry which is preliminary data.</text>
</comment>
<dbReference type="EMBL" id="JAQQWN010000005">
    <property type="protein sequence ID" value="KAK8085106.1"/>
    <property type="molecule type" value="Genomic_DNA"/>
</dbReference>